<reference evidence="5" key="1">
    <citation type="submission" date="2025-08" db="UniProtKB">
        <authorList>
            <consortium name="RefSeq"/>
        </authorList>
    </citation>
    <scope>IDENTIFICATION</scope>
</reference>
<dbReference type="PANTHER" id="PTHR18952">
    <property type="entry name" value="CARBONIC ANHYDRASE"/>
    <property type="match status" value="1"/>
</dbReference>
<evidence type="ECO:0000313" key="4">
    <source>
        <dbReference type="Proteomes" id="UP000694920"/>
    </source>
</evidence>
<name>A0AAJ7RT76_CEPCN</name>
<dbReference type="InterPro" id="IPR023561">
    <property type="entry name" value="Carbonic_anhydrase_a-class"/>
</dbReference>
<accession>A0AAJ7RT76</accession>
<dbReference type="SMART" id="SM01057">
    <property type="entry name" value="Carb_anhydrase"/>
    <property type="match status" value="1"/>
</dbReference>
<dbReference type="GeneID" id="107273082"/>
<dbReference type="PROSITE" id="PS51144">
    <property type="entry name" value="ALPHA_CA_2"/>
    <property type="match status" value="1"/>
</dbReference>
<dbReference type="RefSeq" id="XP_024946142.1">
    <property type="nucleotide sequence ID" value="XM_025090374.1"/>
</dbReference>
<evidence type="ECO:0000256" key="1">
    <source>
        <dbReference type="ARBA" id="ARBA00010718"/>
    </source>
</evidence>
<dbReference type="Gene3D" id="3.10.200.10">
    <property type="entry name" value="Alpha carbonic anhydrase"/>
    <property type="match status" value="1"/>
</dbReference>
<comment type="similarity">
    <text evidence="1">Belongs to the alpha-carbonic anhydrase family.</text>
</comment>
<dbReference type="CDD" id="cd00326">
    <property type="entry name" value="alpha_CA"/>
    <property type="match status" value="1"/>
</dbReference>
<dbReference type="SUPFAM" id="SSF51069">
    <property type="entry name" value="Carbonic anhydrase"/>
    <property type="match status" value="1"/>
</dbReference>
<dbReference type="GO" id="GO:0005737">
    <property type="term" value="C:cytoplasm"/>
    <property type="evidence" value="ECO:0007669"/>
    <property type="project" value="TreeGrafter"/>
</dbReference>
<dbReference type="GO" id="GO:0008270">
    <property type="term" value="F:zinc ion binding"/>
    <property type="evidence" value="ECO:0007669"/>
    <property type="project" value="InterPro"/>
</dbReference>
<sequence>MSLEKVPKRNNKKSKENENTPLSTSSSGTPKWRQSPIDLNSINTWTKKYSPLLLNGYWLNEGIATLTNTGRTVKIELEDRKLPLMTGGPLKDQDYQFMNIQFRWGAENCCGAEHSIDNHWYSMEVQILHWNTQYGSIEKCYDKSDGMAILSYLIQVVGCPGIPDNPMFAKITQHLPRIKKMGSSVNIGPDCLRWMMEACSEPGYYTYLGSLTTPPYHECVVWIVIPRPIKISARQIDAFRNIYDKKWEPIVRNYRCQQNLRRRRVLYASNSAVA</sequence>
<dbReference type="KEGG" id="ccin:107273082"/>
<feature type="compositionally biased region" description="Polar residues" evidence="2">
    <location>
        <begin position="20"/>
        <end position="29"/>
    </location>
</feature>
<dbReference type="GO" id="GO:0004089">
    <property type="term" value="F:carbonate dehydratase activity"/>
    <property type="evidence" value="ECO:0007669"/>
    <property type="project" value="InterPro"/>
</dbReference>
<dbReference type="AlphaFoldDB" id="A0AAJ7RT76"/>
<evidence type="ECO:0000313" key="5">
    <source>
        <dbReference type="RefSeq" id="XP_024946142.1"/>
    </source>
</evidence>
<evidence type="ECO:0000256" key="2">
    <source>
        <dbReference type="SAM" id="MobiDB-lite"/>
    </source>
</evidence>
<evidence type="ECO:0000259" key="3">
    <source>
        <dbReference type="PROSITE" id="PS51144"/>
    </source>
</evidence>
<gene>
    <name evidence="5" type="primary">LOC107273082</name>
</gene>
<proteinExistence type="inferred from homology"/>
<feature type="domain" description="Alpha-carbonic anhydrase" evidence="3">
    <location>
        <begin position="11"/>
        <end position="269"/>
    </location>
</feature>
<organism evidence="4 5">
    <name type="scientific">Cephus cinctus</name>
    <name type="common">Wheat stem sawfly</name>
    <dbReference type="NCBI Taxonomy" id="211228"/>
    <lineage>
        <taxon>Eukaryota</taxon>
        <taxon>Metazoa</taxon>
        <taxon>Ecdysozoa</taxon>
        <taxon>Arthropoda</taxon>
        <taxon>Hexapoda</taxon>
        <taxon>Insecta</taxon>
        <taxon>Pterygota</taxon>
        <taxon>Neoptera</taxon>
        <taxon>Endopterygota</taxon>
        <taxon>Hymenoptera</taxon>
        <taxon>Cephoidea</taxon>
        <taxon>Cephidae</taxon>
        <taxon>Cephus</taxon>
    </lineage>
</organism>
<dbReference type="Pfam" id="PF00194">
    <property type="entry name" value="Carb_anhydrase"/>
    <property type="match status" value="1"/>
</dbReference>
<dbReference type="InterPro" id="IPR036398">
    <property type="entry name" value="CA_dom_sf"/>
</dbReference>
<feature type="region of interest" description="Disordered" evidence="2">
    <location>
        <begin position="1"/>
        <end position="33"/>
    </location>
</feature>
<keyword evidence="4" id="KW-1185">Reference proteome</keyword>
<dbReference type="Proteomes" id="UP000694920">
    <property type="component" value="Unplaced"/>
</dbReference>
<dbReference type="PANTHER" id="PTHR18952:SF114">
    <property type="entry name" value="CARBONIC ANHYDRASE 3, ISOFORM A"/>
    <property type="match status" value="1"/>
</dbReference>
<dbReference type="InterPro" id="IPR001148">
    <property type="entry name" value="CA_dom"/>
</dbReference>
<protein>
    <submittedName>
        <fullName evidence="5">Carbonic anhydrase 2</fullName>
    </submittedName>
</protein>